<evidence type="ECO:0000313" key="9">
    <source>
        <dbReference type="RefSeq" id="XP_065661190.1"/>
    </source>
</evidence>
<feature type="binding site" evidence="7">
    <location>
        <position position="21"/>
    </location>
    <ligand>
        <name>ATP</name>
        <dbReference type="ChEBI" id="CHEBI:30616"/>
    </ligand>
</feature>
<dbReference type="InterPro" id="IPR027417">
    <property type="entry name" value="P-loop_NTPase"/>
</dbReference>
<comment type="subunit">
    <text evidence="7">Monomer and homodimer. Interacts with small ribosomal subunit protein uS11. Not a structural component of 43S pre-ribosomes, but transiently interacts with them by binding to uS11.</text>
</comment>
<feature type="binding site" evidence="7">
    <location>
        <position position="113"/>
    </location>
    <ligand>
        <name>ATP</name>
        <dbReference type="ChEBI" id="CHEBI:30616"/>
    </ligand>
</feature>
<dbReference type="GeneID" id="100209074"/>
<sequence>METERNSPNILITGTPGTGKSTLAMELSQQTGFEFVNINELAKQEDLYDGYDVRLDCKILDEDRVIDELESKMSEGKVIVEYHGCDFFPERWFDIVFVLRTDTNILYKRLENRNYTVEKIKENVQCEIFQTLLEEALESYNKNIVYELQSNSTEDMERNIEQIMLWINNWKK</sequence>
<keyword evidence="2 7" id="KW-0698">rRNA processing</keyword>
<reference evidence="9" key="1">
    <citation type="submission" date="2025-08" db="UniProtKB">
        <authorList>
            <consortium name="RefSeq"/>
        </authorList>
    </citation>
    <scope>IDENTIFICATION</scope>
</reference>
<comment type="catalytic activity">
    <reaction evidence="7">
        <text>ATP + H2O = ADP + phosphate + H(+)</text>
        <dbReference type="Rhea" id="RHEA:13065"/>
        <dbReference type="ChEBI" id="CHEBI:15377"/>
        <dbReference type="ChEBI" id="CHEBI:15378"/>
        <dbReference type="ChEBI" id="CHEBI:30616"/>
        <dbReference type="ChEBI" id="CHEBI:43474"/>
        <dbReference type="ChEBI" id="CHEBI:456216"/>
    </reaction>
</comment>
<organism evidence="8 9">
    <name type="scientific">Hydra vulgaris</name>
    <name type="common">Hydra</name>
    <name type="synonym">Hydra attenuata</name>
    <dbReference type="NCBI Taxonomy" id="6087"/>
    <lineage>
        <taxon>Eukaryota</taxon>
        <taxon>Metazoa</taxon>
        <taxon>Cnidaria</taxon>
        <taxon>Hydrozoa</taxon>
        <taxon>Hydroidolina</taxon>
        <taxon>Anthoathecata</taxon>
        <taxon>Aplanulata</taxon>
        <taxon>Hydridae</taxon>
        <taxon>Hydra</taxon>
    </lineage>
</organism>
<keyword evidence="8" id="KW-1185">Reference proteome</keyword>
<dbReference type="GO" id="GO:0016301">
    <property type="term" value="F:kinase activity"/>
    <property type="evidence" value="ECO:0007669"/>
    <property type="project" value="UniProtKB-KW"/>
</dbReference>
<name>A0ABM4CHI4_HYDVU</name>
<keyword evidence="1 7" id="KW-0690">Ribosome biogenesis</keyword>
<accession>A0ABM4CHI4</accession>
<protein>
    <recommendedName>
        <fullName evidence="7">Adenylate kinase isoenzyme 6 homolog</fullName>
        <shortName evidence="7">AK6</shortName>
        <ecNumber evidence="7">2.7.4.3</ecNumber>
    </recommendedName>
    <alternativeName>
        <fullName evidence="7">Dual activity adenylate kinase/ATPase</fullName>
        <shortName evidence="7">AK/ATPase</shortName>
    </alternativeName>
</protein>
<evidence type="ECO:0000256" key="2">
    <source>
        <dbReference type="ARBA" id="ARBA00022552"/>
    </source>
</evidence>
<dbReference type="InterPro" id="IPR020618">
    <property type="entry name" value="Adenyl_kinase_AK6"/>
</dbReference>
<keyword evidence="6 7" id="KW-0067">ATP-binding</keyword>
<dbReference type="Proteomes" id="UP001652625">
    <property type="component" value="Chromosome 09"/>
</dbReference>
<dbReference type="RefSeq" id="XP_065661190.1">
    <property type="nucleotide sequence ID" value="XM_065805118.1"/>
</dbReference>
<feature type="binding site" evidence="7">
    <location>
        <position position="20"/>
    </location>
    <ligand>
        <name>ATP</name>
        <dbReference type="ChEBI" id="CHEBI:30616"/>
    </ligand>
</feature>
<dbReference type="Pfam" id="PF13238">
    <property type="entry name" value="AAA_18"/>
    <property type="match status" value="1"/>
</dbReference>
<gene>
    <name evidence="9" type="primary">LOC100209074</name>
</gene>
<dbReference type="SUPFAM" id="SSF52540">
    <property type="entry name" value="P-loop containing nucleoside triphosphate hydrolases"/>
    <property type="match status" value="1"/>
</dbReference>
<keyword evidence="3 7" id="KW-0808">Transferase</keyword>
<keyword evidence="5 7" id="KW-0418">Kinase</keyword>
<evidence type="ECO:0000256" key="5">
    <source>
        <dbReference type="ARBA" id="ARBA00022777"/>
    </source>
</evidence>
<comment type="similarity">
    <text evidence="7">Belongs to the adenylate kinase family. AK6 subfamily.</text>
</comment>
<dbReference type="PANTHER" id="PTHR12595:SF0">
    <property type="entry name" value="ADENYLATE KINASE ISOENZYME 6"/>
    <property type="match status" value="1"/>
</dbReference>
<feature type="binding site" evidence="7">
    <location>
        <position position="19"/>
    </location>
    <ligand>
        <name>ATP</name>
        <dbReference type="ChEBI" id="CHEBI:30616"/>
    </ligand>
</feature>
<dbReference type="EC" id="2.7.4.3" evidence="7"/>
<comment type="function">
    <text evidence="7">Broad-specificity nucleoside monophosphate (NMP) kinase that catalyzes the reversible transfer of the terminal phosphate group between nucleoside triphosphates and monophosphates. Has also ATPase activity. Involved in the late cytoplasmic maturation steps of the 40S ribosomal particles, specifically 18S rRNA maturation. While NMP activity is not required for ribosome maturation, ATPase activity is. Associates transiently with small ribosomal subunit protein uS11. ATP hydrolysis breaks the interaction with uS11. May temporarily remove uS11 from the ribosome to enable a conformational change of the ribosomal RNA that is needed for the final maturation step of the small ribosomal subunit. Its NMP activity may have a role in nuclear energy homeostasis.</text>
</comment>
<evidence type="ECO:0000256" key="4">
    <source>
        <dbReference type="ARBA" id="ARBA00022741"/>
    </source>
</evidence>
<dbReference type="PANTHER" id="PTHR12595">
    <property type="entry name" value="POS9-ACTIVATING FACTOR FAP7-RELATED"/>
    <property type="match status" value="1"/>
</dbReference>
<keyword evidence="7" id="KW-0539">Nucleus</keyword>
<evidence type="ECO:0000313" key="8">
    <source>
        <dbReference type="Proteomes" id="UP001652625"/>
    </source>
</evidence>
<evidence type="ECO:0000256" key="7">
    <source>
        <dbReference type="HAMAP-Rule" id="MF_03173"/>
    </source>
</evidence>
<dbReference type="Gene3D" id="3.40.50.300">
    <property type="entry name" value="P-loop containing nucleotide triphosphate hydrolases"/>
    <property type="match status" value="1"/>
</dbReference>
<evidence type="ECO:0000256" key="1">
    <source>
        <dbReference type="ARBA" id="ARBA00022517"/>
    </source>
</evidence>
<comment type="catalytic activity">
    <reaction evidence="7">
        <text>AMP + ATP = 2 ADP</text>
        <dbReference type="Rhea" id="RHEA:12973"/>
        <dbReference type="ChEBI" id="CHEBI:30616"/>
        <dbReference type="ChEBI" id="CHEBI:456215"/>
        <dbReference type="ChEBI" id="CHEBI:456216"/>
        <dbReference type="EC" id="2.7.4.3"/>
    </reaction>
</comment>
<comment type="subcellular location">
    <subcellularLocation>
        <location evidence="7">Cytoplasm</location>
    </subcellularLocation>
    <subcellularLocation>
        <location evidence="7">Nucleus</location>
    </subcellularLocation>
</comment>
<feature type="binding site" evidence="7">
    <location>
        <position position="22"/>
    </location>
    <ligand>
        <name>ATP</name>
        <dbReference type="ChEBI" id="CHEBI:30616"/>
    </ligand>
</feature>
<evidence type="ECO:0000256" key="6">
    <source>
        <dbReference type="ARBA" id="ARBA00022840"/>
    </source>
</evidence>
<feature type="region of interest" description="LID" evidence="7">
    <location>
        <begin position="112"/>
        <end position="122"/>
    </location>
</feature>
<dbReference type="HAMAP" id="MF_00039">
    <property type="entry name" value="Adenylate_kinase_AK6"/>
    <property type="match status" value="1"/>
</dbReference>
<feature type="binding site" evidence="7">
    <location>
        <position position="17"/>
    </location>
    <ligand>
        <name>ATP</name>
        <dbReference type="ChEBI" id="CHEBI:30616"/>
    </ligand>
</feature>
<keyword evidence="4 7" id="KW-0547">Nucleotide-binding</keyword>
<proteinExistence type="inferred from homology"/>
<comment type="caution">
    <text evidence="7">Lacks conserved residue(s) required for the propagation of feature annotation.</text>
</comment>
<evidence type="ECO:0000256" key="3">
    <source>
        <dbReference type="ARBA" id="ARBA00022679"/>
    </source>
</evidence>
<keyword evidence="7" id="KW-0963">Cytoplasm</keyword>
<feature type="region of interest" description="NMPbind" evidence="7">
    <location>
        <begin position="37"/>
        <end position="60"/>
    </location>
</feature>